<protein>
    <submittedName>
        <fullName evidence="3">Serine/threonine protein phosphatase</fullName>
    </submittedName>
</protein>
<reference evidence="3 4" key="1">
    <citation type="submission" date="2017-12" db="EMBL/GenBank/DDBJ databases">
        <title>The genome sequence of Caulobacter flavus CGMCC1 15093.</title>
        <authorList>
            <person name="Gao J."/>
            <person name="Mao X."/>
            <person name="Sun J."/>
        </authorList>
    </citation>
    <scope>NUCLEOTIDE SEQUENCE [LARGE SCALE GENOMIC DNA]</scope>
    <source>
        <strain evidence="3 4">CGMCC1 15093</strain>
    </source>
</reference>
<evidence type="ECO:0000313" key="3">
    <source>
        <dbReference type="EMBL" id="PLR10638.1"/>
    </source>
</evidence>
<evidence type="ECO:0000259" key="1">
    <source>
        <dbReference type="Pfam" id="PF00149"/>
    </source>
</evidence>
<evidence type="ECO:0000313" key="2">
    <source>
        <dbReference type="EMBL" id="AYV45598.1"/>
    </source>
</evidence>
<dbReference type="GO" id="GO:0005737">
    <property type="term" value="C:cytoplasm"/>
    <property type="evidence" value="ECO:0007669"/>
    <property type="project" value="TreeGrafter"/>
</dbReference>
<dbReference type="Gene3D" id="3.60.21.10">
    <property type="match status" value="1"/>
</dbReference>
<gene>
    <name evidence="2" type="ORF">C1707_04660</name>
    <name evidence="3" type="ORF">CFHF_16955</name>
</gene>
<organism evidence="3 4">
    <name type="scientific">Caulobacter flavus</name>
    <dbReference type="NCBI Taxonomy" id="1679497"/>
    <lineage>
        <taxon>Bacteria</taxon>
        <taxon>Pseudomonadati</taxon>
        <taxon>Pseudomonadota</taxon>
        <taxon>Alphaproteobacteria</taxon>
        <taxon>Caulobacterales</taxon>
        <taxon>Caulobacteraceae</taxon>
        <taxon>Caulobacter</taxon>
    </lineage>
</organism>
<dbReference type="EMBL" id="PJRQ01000037">
    <property type="protein sequence ID" value="PLR10638.1"/>
    <property type="molecule type" value="Genomic_DNA"/>
</dbReference>
<evidence type="ECO:0000313" key="5">
    <source>
        <dbReference type="Proteomes" id="UP000281192"/>
    </source>
</evidence>
<accession>A0A2N5CR05</accession>
<dbReference type="InterPro" id="IPR004843">
    <property type="entry name" value="Calcineurin-like_PHP"/>
</dbReference>
<reference evidence="2 5" key="2">
    <citation type="submission" date="2018-01" db="EMBL/GenBank/DDBJ databases">
        <title>Complete genome sequence of Caulobacter flavus RHGG3.</title>
        <authorList>
            <person name="Yang E."/>
        </authorList>
    </citation>
    <scope>NUCLEOTIDE SEQUENCE [LARGE SCALE GENOMIC DNA]</scope>
    <source>
        <strain evidence="2 5">RHGG3</strain>
    </source>
</reference>
<dbReference type="EMBL" id="CP026100">
    <property type="protein sequence ID" value="AYV45598.1"/>
    <property type="molecule type" value="Genomic_DNA"/>
</dbReference>
<dbReference type="CDD" id="cd00144">
    <property type="entry name" value="MPP_PPP_family"/>
    <property type="match status" value="1"/>
</dbReference>
<evidence type="ECO:0000313" key="4">
    <source>
        <dbReference type="Proteomes" id="UP000234483"/>
    </source>
</evidence>
<dbReference type="GO" id="GO:0016791">
    <property type="term" value="F:phosphatase activity"/>
    <property type="evidence" value="ECO:0007669"/>
    <property type="project" value="TreeGrafter"/>
</dbReference>
<dbReference type="Proteomes" id="UP000281192">
    <property type="component" value="Chromosome"/>
</dbReference>
<dbReference type="InterPro" id="IPR029052">
    <property type="entry name" value="Metallo-depent_PP-like"/>
</dbReference>
<dbReference type="Proteomes" id="UP000234483">
    <property type="component" value="Unassembled WGS sequence"/>
</dbReference>
<dbReference type="AlphaFoldDB" id="A0A2N5CR05"/>
<dbReference type="PANTHER" id="PTHR42850">
    <property type="entry name" value="METALLOPHOSPHOESTERASE"/>
    <property type="match status" value="1"/>
</dbReference>
<proteinExistence type="predicted"/>
<name>A0A2N5CR05_9CAUL</name>
<dbReference type="RefSeq" id="WP_101714176.1">
    <property type="nucleotide sequence ID" value="NZ_CP026100.1"/>
</dbReference>
<sequence length="265" mass="28710">MVFGFLRPKSRSKSEAASADGRVVYGVGDVHGRLDLLDQLLDVVAADFAALGRQDRPVIVFVGDYVDRGPDSAGVIDRIAALKAASGGSSGFEVRALMGNHEQTLLQFLDNPEGGPVWAEFGGGETLASYGVARPVGRDPEAWRAAQEQFQRNLPLRHLTFLRQLELTAAYGDYLFVHAGVRPGRSLAEQDPQDLLWIRGDFLHQPHGLGMVVVHGHTPDEEPFLGRDRINVDTGAYATGVLTAVRVGEGAPAMLQARKRRPVPV</sequence>
<dbReference type="KEGG" id="cfh:C1707_04660"/>
<dbReference type="InterPro" id="IPR050126">
    <property type="entry name" value="Ap4A_hydrolase"/>
</dbReference>
<dbReference type="OrthoDB" id="9807890at2"/>
<dbReference type="SUPFAM" id="SSF56300">
    <property type="entry name" value="Metallo-dependent phosphatases"/>
    <property type="match status" value="1"/>
</dbReference>
<dbReference type="GO" id="GO:0110154">
    <property type="term" value="P:RNA decapping"/>
    <property type="evidence" value="ECO:0007669"/>
    <property type="project" value="TreeGrafter"/>
</dbReference>
<feature type="domain" description="Calcineurin-like phosphoesterase" evidence="1">
    <location>
        <begin position="25"/>
        <end position="221"/>
    </location>
</feature>
<dbReference type="PANTHER" id="PTHR42850:SF4">
    <property type="entry name" value="ZINC-DEPENDENT ENDOPOLYPHOSPHATASE"/>
    <property type="match status" value="1"/>
</dbReference>
<dbReference type="GO" id="GO:0008803">
    <property type="term" value="F:bis(5'-nucleosyl)-tetraphosphatase (symmetrical) activity"/>
    <property type="evidence" value="ECO:0007669"/>
    <property type="project" value="TreeGrafter"/>
</dbReference>
<keyword evidence="5" id="KW-1185">Reference proteome</keyword>
<dbReference type="Pfam" id="PF00149">
    <property type="entry name" value="Metallophos"/>
    <property type="match status" value="1"/>
</dbReference>